<name>A0ABS8NHQ2_9BACT</name>
<sequence length="214" mass="24416">MNQSTVFLIEDESSRDESVVDLLHRGNLPVQVFRHPSLFYEEYDPNQPGCMVMDLNRSLVAGVTLAEQIHDRGYCPPYIIVGGQPRTCDLARAMRSGARDFFEKPVEVDLFLQRIREAIAEDQLRRQQREEDSMIRQRIESLSPRESEILNLVMEGKLSKQIASHLEISIKTVEAHRANILRKMHVDSFIQVVCLIANRPQLLQADSISLSTSG</sequence>
<keyword evidence="8" id="KW-1185">Reference proteome</keyword>
<dbReference type="InterPro" id="IPR016032">
    <property type="entry name" value="Sig_transdc_resp-reg_C-effctor"/>
</dbReference>
<feature type="domain" description="Response regulatory" evidence="6">
    <location>
        <begin position="5"/>
        <end position="119"/>
    </location>
</feature>
<keyword evidence="1" id="KW-0805">Transcription regulation</keyword>
<dbReference type="PROSITE" id="PS00622">
    <property type="entry name" value="HTH_LUXR_1"/>
    <property type="match status" value="1"/>
</dbReference>
<evidence type="ECO:0000256" key="2">
    <source>
        <dbReference type="ARBA" id="ARBA00023125"/>
    </source>
</evidence>
<evidence type="ECO:0000259" key="6">
    <source>
        <dbReference type="PROSITE" id="PS50110"/>
    </source>
</evidence>
<dbReference type="Pfam" id="PF00196">
    <property type="entry name" value="GerE"/>
    <property type="match status" value="1"/>
</dbReference>
<dbReference type="CDD" id="cd06170">
    <property type="entry name" value="LuxR_C_like"/>
    <property type="match status" value="1"/>
</dbReference>
<dbReference type="PANTHER" id="PTHR44688">
    <property type="entry name" value="DNA-BINDING TRANSCRIPTIONAL ACTIVATOR DEVR_DOSR"/>
    <property type="match status" value="1"/>
</dbReference>
<organism evidence="7 8">
    <name type="scientific">Rhodopirellula halodulae</name>
    <dbReference type="NCBI Taxonomy" id="2894198"/>
    <lineage>
        <taxon>Bacteria</taxon>
        <taxon>Pseudomonadati</taxon>
        <taxon>Planctomycetota</taxon>
        <taxon>Planctomycetia</taxon>
        <taxon>Pirellulales</taxon>
        <taxon>Pirellulaceae</taxon>
        <taxon>Rhodopirellula</taxon>
    </lineage>
</organism>
<keyword evidence="2" id="KW-0238">DNA-binding</keyword>
<accession>A0ABS8NHQ2</accession>
<keyword evidence="3" id="KW-0804">Transcription</keyword>
<dbReference type="SUPFAM" id="SSF52172">
    <property type="entry name" value="CheY-like"/>
    <property type="match status" value="1"/>
</dbReference>
<dbReference type="PRINTS" id="PR00038">
    <property type="entry name" value="HTHLUXR"/>
</dbReference>
<dbReference type="Pfam" id="PF00072">
    <property type="entry name" value="Response_reg"/>
    <property type="match status" value="1"/>
</dbReference>
<dbReference type="PANTHER" id="PTHR44688:SF16">
    <property type="entry name" value="DNA-BINDING TRANSCRIPTIONAL ACTIVATOR DEVR_DOSR"/>
    <property type="match status" value="1"/>
</dbReference>
<dbReference type="Proteomes" id="UP001430306">
    <property type="component" value="Unassembled WGS sequence"/>
</dbReference>
<dbReference type="RefSeq" id="WP_230274028.1">
    <property type="nucleotide sequence ID" value="NZ_JAJKFW010000023.1"/>
</dbReference>
<feature type="modified residue" description="4-aspartylphosphate" evidence="4">
    <location>
        <position position="54"/>
    </location>
</feature>
<comment type="caution">
    <text evidence="7">The sequence shown here is derived from an EMBL/GenBank/DDBJ whole genome shotgun (WGS) entry which is preliminary data.</text>
</comment>
<evidence type="ECO:0000256" key="3">
    <source>
        <dbReference type="ARBA" id="ARBA00023163"/>
    </source>
</evidence>
<dbReference type="EMBL" id="JAJKFW010000023">
    <property type="protein sequence ID" value="MCC9643084.1"/>
    <property type="molecule type" value="Genomic_DNA"/>
</dbReference>
<keyword evidence="4" id="KW-0597">Phosphoprotein</keyword>
<dbReference type="PROSITE" id="PS50043">
    <property type="entry name" value="HTH_LUXR_2"/>
    <property type="match status" value="1"/>
</dbReference>
<evidence type="ECO:0000259" key="5">
    <source>
        <dbReference type="PROSITE" id="PS50043"/>
    </source>
</evidence>
<evidence type="ECO:0000313" key="8">
    <source>
        <dbReference type="Proteomes" id="UP001430306"/>
    </source>
</evidence>
<dbReference type="SUPFAM" id="SSF46894">
    <property type="entry name" value="C-terminal effector domain of the bipartite response regulators"/>
    <property type="match status" value="1"/>
</dbReference>
<proteinExistence type="predicted"/>
<evidence type="ECO:0000313" key="7">
    <source>
        <dbReference type="EMBL" id="MCC9643084.1"/>
    </source>
</evidence>
<feature type="domain" description="HTH luxR-type" evidence="5">
    <location>
        <begin position="135"/>
        <end position="200"/>
    </location>
</feature>
<protein>
    <submittedName>
        <fullName evidence="7">LuxR C-terminal-related transcriptional regulator</fullName>
    </submittedName>
</protein>
<dbReference type="Gene3D" id="1.10.10.10">
    <property type="entry name" value="Winged helix-like DNA-binding domain superfamily/Winged helix DNA-binding domain"/>
    <property type="match status" value="1"/>
</dbReference>
<reference evidence="7" key="1">
    <citation type="submission" date="2021-11" db="EMBL/GenBank/DDBJ databases">
        <title>Genome sequence.</title>
        <authorList>
            <person name="Sun Q."/>
        </authorList>
    </citation>
    <scope>NUCLEOTIDE SEQUENCE</scope>
    <source>
        <strain evidence="7">JC740</strain>
    </source>
</reference>
<dbReference type="InterPro" id="IPR011006">
    <property type="entry name" value="CheY-like_superfamily"/>
</dbReference>
<gene>
    <name evidence="7" type="ORF">LOC71_12430</name>
</gene>
<dbReference type="PROSITE" id="PS50110">
    <property type="entry name" value="RESPONSE_REGULATORY"/>
    <property type="match status" value="1"/>
</dbReference>
<dbReference type="SMART" id="SM00421">
    <property type="entry name" value="HTH_LUXR"/>
    <property type="match status" value="1"/>
</dbReference>
<dbReference type="InterPro" id="IPR036388">
    <property type="entry name" value="WH-like_DNA-bd_sf"/>
</dbReference>
<dbReference type="SMART" id="SM00448">
    <property type="entry name" value="REC"/>
    <property type="match status" value="1"/>
</dbReference>
<evidence type="ECO:0000256" key="4">
    <source>
        <dbReference type="PROSITE-ProRule" id="PRU00169"/>
    </source>
</evidence>
<evidence type="ECO:0000256" key="1">
    <source>
        <dbReference type="ARBA" id="ARBA00023015"/>
    </source>
</evidence>
<dbReference type="InterPro" id="IPR001789">
    <property type="entry name" value="Sig_transdc_resp-reg_receiver"/>
</dbReference>
<dbReference type="InterPro" id="IPR000792">
    <property type="entry name" value="Tscrpt_reg_LuxR_C"/>
</dbReference>
<dbReference type="Gene3D" id="3.40.50.2300">
    <property type="match status" value="1"/>
</dbReference>